<keyword evidence="3" id="KW-1185">Reference proteome</keyword>
<accession>A0ABV7AIB5</accession>
<evidence type="ECO:0000256" key="1">
    <source>
        <dbReference type="SAM" id="SignalP"/>
    </source>
</evidence>
<evidence type="ECO:0000313" key="2">
    <source>
        <dbReference type="EMBL" id="MFC2968850.1"/>
    </source>
</evidence>
<protein>
    <submittedName>
        <fullName evidence="2">Uncharacterized protein</fullName>
    </submittedName>
</protein>
<gene>
    <name evidence="2" type="ORF">ACFOES_12155</name>
</gene>
<reference evidence="3" key="1">
    <citation type="journal article" date="2019" name="Int. J. Syst. Evol. Microbiol.">
        <title>The Global Catalogue of Microorganisms (GCM) 10K type strain sequencing project: providing services to taxonomists for standard genome sequencing and annotation.</title>
        <authorList>
            <consortium name="The Broad Institute Genomics Platform"/>
            <consortium name="The Broad Institute Genome Sequencing Center for Infectious Disease"/>
            <person name="Wu L."/>
            <person name="Ma J."/>
        </authorList>
    </citation>
    <scope>NUCLEOTIDE SEQUENCE [LARGE SCALE GENOMIC DNA]</scope>
    <source>
        <strain evidence="3">KCTC 62192</strain>
    </source>
</reference>
<name>A0ABV7AIB5_9RHOB</name>
<comment type="caution">
    <text evidence="2">The sequence shown here is derived from an EMBL/GenBank/DDBJ whole genome shotgun (WGS) entry which is preliminary data.</text>
</comment>
<keyword evidence="1" id="KW-0732">Signal</keyword>
<evidence type="ECO:0000313" key="3">
    <source>
        <dbReference type="Proteomes" id="UP001595443"/>
    </source>
</evidence>
<proteinExistence type="predicted"/>
<feature type="signal peptide" evidence="1">
    <location>
        <begin position="1"/>
        <end position="23"/>
    </location>
</feature>
<dbReference type="EMBL" id="JBHRSK010000007">
    <property type="protein sequence ID" value="MFC2968850.1"/>
    <property type="molecule type" value="Genomic_DNA"/>
</dbReference>
<organism evidence="2 3">
    <name type="scientific">Acidimangrovimonas pyrenivorans</name>
    <dbReference type="NCBI Taxonomy" id="2030798"/>
    <lineage>
        <taxon>Bacteria</taxon>
        <taxon>Pseudomonadati</taxon>
        <taxon>Pseudomonadota</taxon>
        <taxon>Alphaproteobacteria</taxon>
        <taxon>Rhodobacterales</taxon>
        <taxon>Paracoccaceae</taxon>
        <taxon>Acidimangrovimonas</taxon>
    </lineage>
</organism>
<dbReference type="RefSeq" id="WP_377833543.1">
    <property type="nucleotide sequence ID" value="NZ_JBHRSK010000007.1"/>
</dbReference>
<feature type="chain" id="PRO_5047459811" evidence="1">
    <location>
        <begin position="24"/>
        <end position="176"/>
    </location>
</feature>
<sequence length="176" mass="19358">MRSLVLAAMMGLLVSLAAPPASAETRSKLVYSSGAWQVRVVAYDSGSMKCQARVADNGYSFSVWAAPGSAVRLQFYSSRWGFNDERATLKVRIDSYPSWRLSNAHLYKHSVLFNLPNNSAGSKFLKEVAYGNRLVLSSASGRHVHSYTLYGSKASIRALITCVDALKGRNDRNPFD</sequence>
<dbReference type="Proteomes" id="UP001595443">
    <property type="component" value="Unassembled WGS sequence"/>
</dbReference>